<dbReference type="FunCoup" id="Q6CRH1">
    <property type="interactions" value="15"/>
</dbReference>
<dbReference type="AlphaFoldDB" id="Q6CRH1"/>
<dbReference type="KEGG" id="kla:KLLA0_D09108g"/>
<proteinExistence type="predicted"/>
<dbReference type="RefSeq" id="XP_453468.1">
    <property type="nucleotide sequence ID" value="XM_453468.1"/>
</dbReference>
<dbReference type="InterPro" id="IPR027417">
    <property type="entry name" value="P-loop_NTPase"/>
</dbReference>
<dbReference type="SUPFAM" id="SSF52540">
    <property type="entry name" value="P-loop containing nucleoside triphosphate hydrolases"/>
    <property type="match status" value="1"/>
</dbReference>
<dbReference type="Proteomes" id="UP000000598">
    <property type="component" value="Chromosome D"/>
</dbReference>
<dbReference type="HOGENOM" id="CLU_674749_0_0_1"/>
<accession>Q6CRH1</accession>
<evidence type="ECO:0000313" key="1">
    <source>
        <dbReference type="EMBL" id="CAH00564.1"/>
    </source>
</evidence>
<dbReference type="eggNOG" id="ENOG502QVZN">
    <property type="taxonomic scope" value="Eukaryota"/>
</dbReference>
<dbReference type="PaxDb" id="284590-Q6CRH1"/>
<dbReference type="Gene3D" id="3.40.50.300">
    <property type="entry name" value="P-loop containing nucleotide triphosphate hydrolases"/>
    <property type="match status" value="1"/>
</dbReference>
<protein>
    <submittedName>
        <fullName evidence="1">KLLA0D09108p</fullName>
    </submittedName>
</protein>
<evidence type="ECO:0000313" key="2">
    <source>
        <dbReference type="Proteomes" id="UP000000598"/>
    </source>
</evidence>
<keyword evidence="2" id="KW-1185">Reference proteome</keyword>
<name>Q6CRH1_KLULA</name>
<dbReference type="EMBL" id="CR382124">
    <property type="protein sequence ID" value="CAH00564.1"/>
    <property type="molecule type" value="Genomic_DNA"/>
</dbReference>
<reference evidence="1 2" key="1">
    <citation type="journal article" date="2004" name="Nature">
        <title>Genome evolution in yeasts.</title>
        <authorList>
            <consortium name="Genolevures"/>
            <person name="Dujon B."/>
            <person name="Sherman D."/>
            <person name="Fischer G."/>
            <person name="Durrens P."/>
            <person name="Casaregola S."/>
            <person name="Lafontaine I."/>
            <person name="de Montigny J."/>
            <person name="Marck C."/>
            <person name="Neuveglise C."/>
            <person name="Talla E."/>
            <person name="Goffard N."/>
            <person name="Frangeul L."/>
            <person name="Aigle M."/>
            <person name="Anthouard V."/>
            <person name="Babour A."/>
            <person name="Barbe V."/>
            <person name="Barnay S."/>
            <person name="Blanchin S."/>
            <person name="Beckerich J.M."/>
            <person name="Beyne E."/>
            <person name="Bleykasten C."/>
            <person name="Boisrame A."/>
            <person name="Boyer J."/>
            <person name="Cattolico L."/>
            <person name="Confanioleri F."/>
            <person name="de Daruvar A."/>
            <person name="Despons L."/>
            <person name="Fabre E."/>
            <person name="Fairhead C."/>
            <person name="Ferry-Dumazet H."/>
            <person name="Groppi A."/>
            <person name="Hantraye F."/>
            <person name="Hennequin C."/>
            <person name="Jauniaux N."/>
            <person name="Joyet P."/>
            <person name="Kachouri R."/>
            <person name="Kerrest A."/>
            <person name="Koszul R."/>
            <person name="Lemaire M."/>
            <person name="Lesur I."/>
            <person name="Ma L."/>
            <person name="Muller H."/>
            <person name="Nicaud J.M."/>
            <person name="Nikolski M."/>
            <person name="Oztas S."/>
            <person name="Ozier-Kalogeropoulos O."/>
            <person name="Pellenz S."/>
            <person name="Potier S."/>
            <person name="Richard G.F."/>
            <person name="Straub M.L."/>
            <person name="Suleau A."/>
            <person name="Swennene D."/>
            <person name="Tekaia F."/>
            <person name="Wesolowski-Louvel M."/>
            <person name="Westhof E."/>
            <person name="Wirth B."/>
            <person name="Zeniou-Meyer M."/>
            <person name="Zivanovic I."/>
            <person name="Bolotin-Fukuhara M."/>
            <person name="Thierry A."/>
            <person name="Bouchier C."/>
            <person name="Caudron B."/>
            <person name="Scarpelli C."/>
            <person name="Gaillardin C."/>
            <person name="Weissenbach J."/>
            <person name="Wincker P."/>
            <person name="Souciet J.L."/>
        </authorList>
    </citation>
    <scope>NUCLEOTIDE SEQUENCE [LARGE SCALE GENOMIC DNA]</scope>
    <source>
        <strain evidence="2">ATCC 8585 / CBS 2359 / DSM 70799 / NBRC 1267 / NRRL Y-1140 / WM37</strain>
    </source>
</reference>
<dbReference type="GeneID" id="2893132"/>
<dbReference type="OMA" id="YFFVYSA"/>
<dbReference type="InParanoid" id="Q6CRH1"/>
<organism evidence="1 2">
    <name type="scientific">Kluyveromyces lactis (strain ATCC 8585 / CBS 2359 / DSM 70799 / NBRC 1267 / NRRL Y-1140 / WM37)</name>
    <name type="common">Yeast</name>
    <name type="synonym">Candida sphaerica</name>
    <dbReference type="NCBI Taxonomy" id="284590"/>
    <lineage>
        <taxon>Eukaryota</taxon>
        <taxon>Fungi</taxon>
        <taxon>Dikarya</taxon>
        <taxon>Ascomycota</taxon>
        <taxon>Saccharomycotina</taxon>
        <taxon>Saccharomycetes</taxon>
        <taxon>Saccharomycetales</taxon>
        <taxon>Saccharomycetaceae</taxon>
        <taxon>Kluyveromyces</taxon>
    </lineage>
</organism>
<sequence>MTERPIRVVILGGSSTGKTSFASRLTVNLVHEVHYPTRKQTNWLFTFKPSSPLARFLMDRKCHARLKNRTRGEITAPLIESPELTSRLLLSPFIFNIIMQEYKYARDHNIKDDADLKRDNHVYKYLDSHDEINEKNVNLMTNSNGNIASDQHCKNSLSIDEFQKRYNLEAFRRLGYIPPSYTDISIDIIDTPGFNPDMVVPFLELSLFSNLGKPRLRGLADEPRKPVSTQPILVASGAAELNGRVDGYFLVYSLVPELNKIDALPSYTDANADSHDISPLHSASSNASNNRKNSWSEFDDGGFSLLTTIRNCFLDAWKEYRNYQKLTKDSAETDIYSLMQNLKQMWKSEVHTKENQRKKLITTLKDINLAPDAPDSPPPIIIIGTHMRHDLASPVLLQWGKDLALQWNCGFVGLDSMTDDNVDVAFAMLLREIIERDTAICKKRTKKSTLGRLL</sequence>
<gene>
    <name evidence="1" type="ORF">KLLA0_D09108g</name>
</gene>